<dbReference type="EMBL" id="DWWB01000067">
    <property type="protein sequence ID" value="HJC67385.1"/>
    <property type="molecule type" value="Genomic_DNA"/>
</dbReference>
<dbReference type="Proteomes" id="UP000823863">
    <property type="component" value="Unassembled WGS sequence"/>
</dbReference>
<comment type="caution">
    <text evidence="2">The sequence shown here is derived from an EMBL/GenBank/DDBJ whole genome shotgun (WGS) entry which is preliminary data.</text>
</comment>
<keyword evidence="1" id="KW-0732">Signal</keyword>
<gene>
    <name evidence="2" type="ORF">H9931_11865</name>
</gene>
<proteinExistence type="predicted"/>
<protein>
    <submittedName>
        <fullName evidence="2">TolC family protein</fullName>
    </submittedName>
</protein>
<dbReference type="Gene3D" id="1.20.1600.10">
    <property type="entry name" value="Outer membrane efflux proteins (OEP)"/>
    <property type="match status" value="2"/>
</dbReference>
<sequence length="407" mass="45335">MKKKQQRWKRAGALTLAVLLGCMAPGTVFGAEIDGLTPEKEARLNDNQIEYDEWFDLLKYKYGPMRSAYKQLEQSLDNSSTITIETSLMADDLMRQADELEDSMAGLPQEQKAALRTQINLLRATARSTRNSLFFSNQQMDSTRESSLRTLDRSTNGIVYQVEGLMNQYQQLLSQRQIAAKSVELSQKARDLQVQMEAQGMAVGADVLSAATQLSSAQDQLKALDDAIASMRDSLFSFAGASADQNPQIGSVPAADPAAVAAIDFAGDIEKAVNNNYNIISLRSSNTSAQGLMEQQFLKSTTDKKNRLRNLEYAENQVRSNVQTLYDDVMEKKTLYDSASTAWQSAQNTWNAVQVQRQTGMLSDVQYLQQELAYLQAKSQMECADLNLQQSMRSYEWAVKGVEVTAQ</sequence>
<evidence type="ECO:0000256" key="1">
    <source>
        <dbReference type="SAM" id="SignalP"/>
    </source>
</evidence>
<name>A0A9D2PWN5_9FIRM</name>
<accession>A0A9D2PWN5</accession>
<reference evidence="2" key="1">
    <citation type="journal article" date="2021" name="PeerJ">
        <title>Extensive microbial diversity within the chicken gut microbiome revealed by metagenomics and culture.</title>
        <authorList>
            <person name="Gilroy R."/>
            <person name="Ravi A."/>
            <person name="Getino M."/>
            <person name="Pursley I."/>
            <person name="Horton D.L."/>
            <person name="Alikhan N.F."/>
            <person name="Baker D."/>
            <person name="Gharbi K."/>
            <person name="Hall N."/>
            <person name="Watson M."/>
            <person name="Adriaenssens E.M."/>
            <person name="Foster-Nyarko E."/>
            <person name="Jarju S."/>
            <person name="Secka A."/>
            <person name="Antonio M."/>
            <person name="Oren A."/>
            <person name="Chaudhuri R.R."/>
            <person name="La Ragione R."/>
            <person name="Hildebrand F."/>
            <person name="Pallen M.J."/>
        </authorList>
    </citation>
    <scope>NUCLEOTIDE SEQUENCE</scope>
    <source>
        <strain evidence="2">CHK198-12963</strain>
    </source>
</reference>
<dbReference type="GO" id="GO:0015562">
    <property type="term" value="F:efflux transmembrane transporter activity"/>
    <property type="evidence" value="ECO:0007669"/>
    <property type="project" value="InterPro"/>
</dbReference>
<dbReference type="PROSITE" id="PS51257">
    <property type="entry name" value="PROKAR_LIPOPROTEIN"/>
    <property type="match status" value="1"/>
</dbReference>
<organism evidence="2 3">
    <name type="scientific">Candidatus Enterocloster excrementigallinarum</name>
    <dbReference type="NCBI Taxonomy" id="2838558"/>
    <lineage>
        <taxon>Bacteria</taxon>
        <taxon>Bacillati</taxon>
        <taxon>Bacillota</taxon>
        <taxon>Clostridia</taxon>
        <taxon>Lachnospirales</taxon>
        <taxon>Lachnospiraceae</taxon>
        <taxon>Enterocloster</taxon>
    </lineage>
</organism>
<feature type="chain" id="PRO_5038585100" evidence="1">
    <location>
        <begin position="31"/>
        <end position="407"/>
    </location>
</feature>
<evidence type="ECO:0000313" key="3">
    <source>
        <dbReference type="Proteomes" id="UP000823863"/>
    </source>
</evidence>
<feature type="signal peptide" evidence="1">
    <location>
        <begin position="1"/>
        <end position="30"/>
    </location>
</feature>
<reference evidence="2" key="2">
    <citation type="submission" date="2021-04" db="EMBL/GenBank/DDBJ databases">
        <authorList>
            <person name="Gilroy R."/>
        </authorList>
    </citation>
    <scope>NUCLEOTIDE SEQUENCE</scope>
    <source>
        <strain evidence="2">CHK198-12963</strain>
    </source>
</reference>
<dbReference type="AlphaFoldDB" id="A0A9D2PWN5"/>
<dbReference type="SUPFAM" id="SSF56954">
    <property type="entry name" value="Outer membrane efflux proteins (OEP)"/>
    <property type="match status" value="1"/>
</dbReference>
<evidence type="ECO:0000313" key="2">
    <source>
        <dbReference type="EMBL" id="HJC67385.1"/>
    </source>
</evidence>